<dbReference type="CDD" id="cd03219">
    <property type="entry name" value="ABC_Mj1267_LivG_branched"/>
    <property type="match status" value="1"/>
</dbReference>
<evidence type="ECO:0000259" key="10">
    <source>
        <dbReference type="PROSITE" id="PS50893"/>
    </source>
</evidence>
<keyword evidence="2" id="KW-0813">Transport</keyword>
<evidence type="ECO:0000256" key="8">
    <source>
        <dbReference type="ARBA" id="ARBA00023136"/>
    </source>
</evidence>
<feature type="transmembrane region" description="Helical" evidence="9">
    <location>
        <begin position="651"/>
        <end position="670"/>
    </location>
</feature>
<evidence type="ECO:0000256" key="2">
    <source>
        <dbReference type="ARBA" id="ARBA00022448"/>
    </source>
</evidence>
<proteinExistence type="predicted"/>
<sequence length="675" mass="73595">MDFGGFRAVNGCTFRVEENSITGLIGPNGAGKTTLFNLIAGALTPTSGAIRFLGEDVTGLASHQLFHKGLVRTFQIPHEFHKLTALENLMMVPPSQPGESLFANWVAWSRVRSTERDVESRAYETLEFLELTHVAHERAGNLSGGQKKLLELGRTMMTDARLVLLDEPAAGVNRTLLRKLETKIEILNKERGYTFILIEHDMEMIEKLCDPVVCMAEGKVLIEGDFQAVRSDPQDVSLTVAQDEIVVIVGPNGAGKSTAMKSVFGLLTIRGGKMLFDEDDITGWVPNRIVQRGICYVPQVDNIFREMSIHENLEMGGFLKTGDLSAAYDRVYTLFPDLKERRKTMAGSLSGGQRQMVAMGRALMLDPKLLLLDEPRRNVSGWVIGMDLFELVNFYVVPGIVLGSIYALGAVGITLIFAILRYAHLAHGDLATLGAFIALAAVTGMGVSPYVALPIAVLGTAAVAVGIDKVFYEHLRERPKIVTVMASLGIALMIRAVVQVVWGVDTQTYSRGIVRPEDYFGIRIRDREIYTLLAMVVLVGVLQLFLTRSKWGKAMRAMSDNPNLALLSGIDNKKVVMLTWVIAGGLCAASGFFLGINTELKAMMGWHMLLPMFAAAILGGVGRVEGAVLGGLIVGIAEELSVLVIPSEYKAAMAFAILLFMLLVRPTGLLKGKVL</sequence>
<evidence type="ECO:0000256" key="6">
    <source>
        <dbReference type="ARBA" id="ARBA00022840"/>
    </source>
</evidence>
<dbReference type="EMBL" id="CAUJNA010000001">
    <property type="protein sequence ID" value="CAJ1369953.1"/>
    <property type="molecule type" value="Genomic_DNA"/>
</dbReference>
<accession>A0AA36HJ09</accession>
<evidence type="ECO:0000256" key="1">
    <source>
        <dbReference type="ARBA" id="ARBA00004651"/>
    </source>
</evidence>
<dbReference type="InterPro" id="IPR001851">
    <property type="entry name" value="ABC_transp_permease"/>
</dbReference>
<dbReference type="SMART" id="SM00382">
    <property type="entry name" value="AAA"/>
    <property type="match status" value="2"/>
</dbReference>
<feature type="transmembrane region" description="Helical" evidence="9">
    <location>
        <begin position="394"/>
        <end position="418"/>
    </location>
</feature>
<feature type="domain" description="ABC transporter" evidence="10">
    <location>
        <begin position="1"/>
        <end position="242"/>
    </location>
</feature>
<evidence type="ECO:0000256" key="3">
    <source>
        <dbReference type="ARBA" id="ARBA00022475"/>
    </source>
</evidence>
<name>A0AA36HJ09_9DINO</name>
<evidence type="ECO:0000256" key="4">
    <source>
        <dbReference type="ARBA" id="ARBA00022692"/>
    </source>
</evidence>
<keyword evidence="5" id="KW-0547">Nucleotide-binding</keyword>
<feature type="transmembrane region" description="Helical" evidence="9">
    <location>
        <begin position="529"/>
        <end position="546"/>
    </location>
</feature>
<feature type="transmembrane region" description="Helical" evidence="9">
    <location>
        <begin position="602"/>
        <end position="621"/>
    </location>
</feature>
<evidence type="ECO:0000313" key="12">
    <source>
        <dbReference type="Proteomes" id="UP001178507"/>
    </source>
</evidence>
<dbReference type="Proteomes" id="UP001178507">
    <property type="component" value="Unassembled WGS sequence"/>
</dbReference>
<evidence type="ECO:0000313" key="11">
    <source>
        <dbReference type="EMBL" id="CAJ1369953.1"/>
    </source>
</evidence>
<dbReference type="InterPro" id="IPR003439">
    <property type="entry name" value="ABC_transporter-like_ATP-bd"/>
</dbReference>
<keyword evidence="4 9" id="KW-0812">Transmembrane</keyword>
<comment type="caution">
    <text evidence="11">The sequence shown here is derived from an EMBL/GenBank/DDBJ whole genome shotgun (WGS) entry which is preliminary data.</text>
</comment>
<keyword evidence="3" id="KW-1003">Cell membrane</keyword>
<dbReference type="GO" id="GO:0016887">
    <property type="term" value="F:ATP hydrolysis activity"/>
    <property type="evidence" value="ECO:0007669"/>
    <property type="project" value="InterPro"/>
</dbReference>
<dbReference type="AlphaFoldDB" id="A0AA36HJ09"/>
<dbReference type="SUPFAM" id="SSF52540">
    <property type="entry name" value="P-loop containing nucleoside triphosphate hydrolases"/>
    <property type="match status" value="2"/>
</dbReference>
<dbReference type="InterPro" id="IPR003593">
    <property type="entry name" value="AAA+_ATPase"/>
</dbReference>
<dbReference type="PROSITE" id="PS00211">
    <property type="entry name" value="ABC_TRANSPORTER_1"/>
    <property type="match status" value="2"/>
</dbReference>
<dbReference type="Pfam" id="PF02653">
    <property type="entry name" value="BPD_transp_2"/>
    <property type="match status" value="1"/>
</dbReference>
<feature type="domain" description="ABC transporter" evidence="10">
    <location>
        <begin position="233"/>
        <end position="452"/>
    </location>
</feature>
<gene>
    <name evidence="11" type="ORF">EVOR1521_LOCUS598</name>
</gene>
<organism evidence="11 12">
    <name type="scientific">Effrenium voratum</name>
    <dbReference type="NCBI Taxonomy" id="2562239"/>
    <lineage>
        <taxon>Eukaryota</taxon>
        <taxon>Sar</taxon>
        <taxon>Alveolata</taxon>
        <taxon>Dinophyceae</taxon>
        <taxon>Suessiales</taxon>
        <taxon>Symbiodiniaceae</taxon>
        <taxon>Effrenium</taxon>
    </lineage>
</organism>
<dbReference type="CDD" id="cd06582">
    <property type="entry name" value="TM_PBP1_LivH_like"/>
    <property type="match status" value="1"/>
</dbReference>
<evidence type="ECO:0000256" key="9">
    <source>
        <dbReference type="SAM" id="Phobius"/>
    </source>
</evidence>
<dbReference type="InterPro" id="IPR017871">
    <property type="entry name" value="ABC_transporter-like_CS"/>
</dbReference>
<feature type="transmembrane region" description="Helical" evidence="9">
    <location>
        <begin position="481"/>
        <end position="502"/>
    </location>
</feature>
<evidence type="ECO:0000256" key="5">
    <source>
        <dbReference type="ARBA" id="ARBA00022741"/>
    </source>
</evidence>
<feature type="transmembrane region" description="Helical" evidence="9">
    <location>
        <begin position="430"/>
        <end position="447"/>
    </location>
</feature>
<dbReference type="PANTHER" id="PTHR45772">
    <property type="entry name" value="CONSERVED COMPONENT OF ABC TRANSPORTER FOR NATURAL AMINO ACIDS-RELATED"/>
    <property type="match status" value="1"/>
</dbReference>
<dbReference type="GO" id="GO:0022857">
    <property type="term" value="F:transmembrane transporter activity"/>
    <property type="evidence" value="ECO:0007669"/>
    <property type="project" value="InterPro"/>
</dbReference>
<keyword evidence="6" id="KW-0067">ATP-binding</keyword>
<dbReference type="GO" id="GO:0005886">
    <property type="term" value="C:plasma membrane"/>
    <property type="evidence" value="ECO:0007669"/>
    <property type="project" value="UniProtKB-SubCell"/>
</dbReference>
<protein>
    <recommendedName>
        <fullName evidence="10">ABC transporter domain-containing protein</fullName>
    </recommendedName>
</protein>
<dbReference type="PANTHER" id="PTHR45772:SF9">
    <property type="entry name" value="CONSERVED COMPONENT OF ABC TRANSPORTER FOR NATURAL AMINO ACIDS"/>
    <property type="match status" value="1"/>
</dbReference>
<dbReference type="PROSITE" id="PS50893">
    <property type="entry name" value="ABC_TRANSPORTER_2"/>
    <property type="match status" value="2"/>
</dbReference>
<keyword evidence="8 9" id="KW-0472">Membrane</keyword>
<dbReference type="GO" id="GO:0005524">
    <property type="term" value="F:ATP binding"/>
    <property type="evidence" value="ECO:0007669"/>
    <property type="project" value="UniProtKB-KW"/>
</dbReference>
<keyword evidence="7 9" id="KW-1133">Transmembrane helix</keyword>
<keyword evidence="12" id="KW-1185">Reference proteome</keyword>
<feature type="transmembrane region" description="Helical" evidence="9">
    <location>
        <begin position="575"/>
        <end position="596"/>
    </location>
</feature>
<dbReference type="Gene3D" id="3.40.50.300">
    <property type="entry name" value="P-loop containing nucleotide triphosphate hydrolases"/>
    <property type="match status" value="2"/>
</dbReference>
<evidence type="ECO:0000256" key="7">
    <source>
        <dbReference type="ARBA" id="ARBA00022989"/>
    </source>
</evidence>
<dbReference type="InterPro" id="IPR027417">
    <property type="entry name" value="P-loop_NTPase"/>
</dbReference>
<reference evidence="11" key="1">
    <citation type="submission" date="2023-08" db="EMBL/GenBank/DDBJ databases">
        <authorList>
            <person name="Chen Y."/>
            <person name="Shah S."/>
            <person name="Dougan E. K."/>
            <person name="Thang M."/>
            <person name="Chan C."/>
        </authorList>
    </citation>
    <scope>NUCLEOTIDE SEQUENCE</scope>
</reference>
<dbReference type="Pfam" id="PF00005">
    <property type="entry name" value="ABC_tran"/>
    <property type="match status" value="2"/>
</dbReference>
<comment type="subcellular location">
    <subcellularLocation>
        <location evidence="1">Cell membrane</location>
        <topology evidence="1">Multi-pass membrane protein</topology>
    </subcellularLocation>
</comment>
<dbReference type="InterPro" id="IPR051120">
    <property type="entry name" value="ABC_AA/LPS_Transport"/>
</dbReference>